<keyword evidence="4" id="KW-1003">Cell membrane</keyword>
<accession>A0A1W2BXH8</accession>
<keyword evidence="11" id="KW-0969">Cilium</keyword>
<gene>
    <name evidence="11" type="ORF">SAMN06295998_10579</name>
</gene>
<keyword evidence="5 10" id="KW-0145">Chemotaxis</keyword>
<reference evidence="11 12" key="1">
    <citation type="submission" date="2017-04" db="EMBL/GenBank/DDBJ databases">
        <authorList>
            <person name="Afonso C.L."/>
            <person name="Miller P.J."/>
            <person name="Scott M.A."/>
            <person name="Spackman E."/>
            <person name="Goraichik I."/>
            <person name="Dimitrov K.M."/>
            <person name="Suarez D.L."/>
            <person name="Swayne D.E."/>
        </authorList>
    </citation>
    <scope>NUCLEOTIDE SEQUENCE [LARGE SCALE GENOMIC DNA]</scope>
    <source>
        <strain evidence="11 12">CGMCC 1.12644</strain>
    </source>
</reference>
<keyword evidence="11" id="KW-0966">Cell projection</keyword>
<feature type="transmembrane region" description="Helical" evidence="10">
    <location>
        <begin position="20"/>
        <end position="38"/>
    </location>
</feature>
<keyword evidence="12" id="KW-1185">Reference proteome</keyword>
<dbReference type="InterPro" id="IPR005503">
    <property type="entry name" value="FliL"/>
</dbReference>
<dbReference type="Pfam" id="PF03748">
    <property type="entry name" value="FliL"/>
    <property type="match status" value="1"/>
</dbReference>
<keyword evidence="9 10" id="KW-0472">Membrane</keyword>
<comment type="function">
    <text evidence="1 10">Controls the rotational direction of flagella during chemotaxis.</text>
</comment>
<keyword evidence="6 10" id="KW-0812">Transmembrane</keyword>
<keyword evidence="10" id="KW-0997">Cell inner membrane</keyword>
<keyword evidence="8 10" id="KW-1133">Transmembrane helix</keyword>
<dbReference type="STRING" id="1387277.SAMN06295998_10579"/>
<protein>
    <recommendedName>
        <fullName evidence="10">Flagellar protein FliL</fullName>
    </recommendedName>
</protein>
<comment type="subcellular location">
    <subcellularLocation>
        <location evidence="10">Cell inner membrane</location>
    </subcellularLocation>
    <subcellularLocation>
        <location evidence="2">Cell membrane</location>
        <topology evidence="2">Single-pass membrane protein</topology>
    </subcellularLocation>
</comment>
<evidence type="ECO:0000256" key="1">
    <source>
        <dbReference type="ARBA" id="ARBA00002254"/>
    </source>
</evidence>
<dbReference type="OrthoDB" id="7619358at2"/>
<dbReference type="GO" id="GO:0005886">
    <property type="term" value="C:plasma membrane"/>
    <property type="evidence" value="ECO:0007669"/>
    <property type="project" value="UniProtKB-SubCell"/>
</dbReference>
<sequence>MTDAAMPEDELAPKGSKMPLILGLVLALAGGGGGFIAAKMGLIPGVGHSPVAETVPEDMHVPDSLPDVAFLAMEPMIISIGEGSERSHVRFSAQLEVPAAYQSEVEFLLPRIINVLNSYLRALDLKDFEQPAALPKLRGQMLRRVQLVVGDERVNDILVMEFLVN</sequence>
<proteinExistence type="inferred from homology"/>
<evidence type="ECO:0000256" key="4">
    <source>
        <dbReference type="ARBA" id="ARBA00022475"/>
    </source>
</evidence>
<evidence type="ECO:0000256" key="6">
    <source>
        <dbReference type="ARBA" id="ARBA00022692"/>
    </source>
</evidence>
<evidence type="ECO:0000256" key="3">
    <source>
        <dbReference type="ARBA" id="ARBA00008281"/>
    </source>
</evidence>
<evidence type="ECO:0000256" key="10">
    <source>
        <dbReference type="RuleBase" id="RU364125"/>
    </source>
</evidence>
<keyword evidence="11" id="KW-0282">Flagellum</keyword>
<dbReference type="EMBL" id="FWYD01000005">
    <property type="protein sequence ID" value="SMC77629.1"/>
    <property type="molecule type" value="Genomic_DNA"/>
</dbReference>
<keyword evidence="7 10" id="KW-0283">Flagellar rotation</keyword>
<name>A0A1W2BXH8_9RHOB</name>
<dbReference type="GO" id="GO:0006935">
    <property type="term" value="P:chemotaxis"/>
    <property type="evidence" value="ECO:0007669"/>
    <property type="project" value="UniProtKB-KW"/>
</dbReference>
<organism evidence="11 12">
    <name type="scientific">Primorskyibacter flagellatus</name>
    <dbReference type="NCBI Taxonomy" id="1387277"/>
    <lineage>
        <taxon>Bacteria</taxon>
        <taxon>Pseudomonadati</taxon>
        <taxon>Pseudomonadota</taxon>
        <taxon>Alphaproteobacteria</taxon>
        <taxon>Rhodobacterales</taxon>
        <taxon>Roseobacteraceae</taxon>
        <taxon>Primorskyibacter</taxon>
    </lineage>
</organism>
<comment type="similarity">
    <text evidence="3 10">Belongs to the FliL family.</text>
</comment>
<dbReference type="AlphaFoldDB" id="A0A1W2BXH8"/>
<dbReference type="Proteomes" id="UP000192330">
    <property type="component" value="Unassembled WGS sequence"/>
</dbReference>
<evidence type="ECO:0000256" key="2">
    <source>
        <dbReference type="ARBA" id="ARBA00004162"/>
    </source>
</evidence>
<evidence type="ECO:0000256" key="7">
    <source>
        <dbReference type="ARBA" id="ARBA00022779"/>
    </source>
</evidence>
<evidence type="ECO:0000313" key="12">
    <source>
        <dbReference type="Proteomes" id="UP000192330"/>
    </source>
</evidence>
<dbReference type="GO" id="GO:0071973">
    <property type="term" value="P:bacterial-type flagellum-dependent cell motility"/>
    <property type="evidence" value="ECO:0007669"/>
    <property type="project" value="InterPro"/>
</dbReference>
<evidence type="ECO:0000313" key="11">
    <source>
        <dbReference type="EMBL" id="SMC77629.1"/>
    </source>
</evidence>
<evidence type="ECO:0000256" key="9">
    <source>
        <dbReference type="ARBA" id="ARBA00023136"/>
    </source>
</evidence>
<evidence type="ECO:0000256" key="8">
    <source>
        <dbReference type="ARBA" id="ARBA00022989"/>
    </source>
</evidence>
<evidence type="ECO:0000256" key="5">
    <source>
        <dbReference type="ARBA" id="ARBA00022500"/>
    </source>
</evidence>
<dbReference type="RefSeq" id="WP_084352815.1">
    <property type="nucleotide sequence ID" value="NZ_FWYD01000005.1"/>
</dbReference>
<dbReference type="GO" id="GO:0009425">
    <property type="term" value="C:bacterial-type flagellum basal body"/>
    <property type="evidence" value="ECO:0007669"/>
    <property type="project" value="InterPro"/>
</dbReference>